<dbReference type="AlphaFoldDB" id="A0A7W6BD15"/>
<evidence type="ECO:0000259" key="2">
    <source>
        <dbReference type="PROSITE" id="PS51782"/>
    </source>
</evidence>
<dbReference type="RefSeq" id="WP_126830539.1">
    <property type="nucleotide sequence ID" value="NZ_JACIDG010000027.1"/>
</dbReference>
<dbReference type="Proteomes" id="UP000272004">
    <property type="component" value="Unassembled WGS sequence"/>
</dbReference>
<dbReference type="Pfam" id="PF01476">
    <property type="entry name" value="LysM"/>
    <property type="match status" value="1"/>
</dbReference>
<dbReference type="EMBL" id="RJJU01000025">
    <property type="protein sequence ID" value="RUM06602.1"/>
    <property type="molecule type" value="Genomic_DNA"/>
</dbReference>
<evidence type="ECO:0000256" key="1">
    <source>
        <dbReference type="SAM" id="MobiDB-lite"/>
    </source>
</evidence>
<feature type="region of interest" description="Disordered" evidence="1">
    <location>
        <begin position="294"/>
        <end position="351"/>
    </location>
</feature>
<gene>
    <name evidence="4" type="ORF">EFB14_31220</name>
    <name evidence="3" type="ORF">GGQ65_006751</name>
</gene>
<proteinExistence type="predicted"/>
<sequence>MMKNRAGLLALAVLVIAILLMVFFVMPRIGGDATKVGDAINQASTDLKNTVNESAKTSRSADSAAVADQVGRLTAGAGTSLSELRTLFADGKGPAADVLTASKTKAVGALKTLADFAIPEGLDPATQTLAAKAKDGASKALAIVQSLPENVADALAAIAKAETALTGAPEPAAAAKDAGPKLPAFDVLRVEPDGSTVIAGSAEPNGKLEVLDGEKVVTTANVDASGDFAAVLDDPLPAGDHQLVLKFTGKDGKSTLSEEVATISVPKDGNGANLLAMVSKPGAASRIITAPKGGTEVADASNPASSPADKPATGESAAAPTATPAPTGELALQTPGLPDASSGSANTPADKTVAPDVMVNAVEIEGNKIFIAGTTRSNAKVIGYADDSLVGQDTAGSDGHFVIDGVVALSVGDHKIRVDVVDPAGKVIVRASVNFNRPAGDQIRVAAQSVPAEASSGSSLVPLDEGELGKRKAEAGKAFGLLKGLFADGKQPGAEQLAAARSATEFALRSVADFRPAVDASDAFKQASGSASQTAAKALKLIQGLPKDAKSVGAALDQLGSIIAELTATPAPAAPAANEAASNEPKTIEQAPLTANNAAVIIRRGDTLWQISRRTYGLGVRYTTIYIANEDKIVDPDRIRPGQIFGLPKDALPNAEELHRKRLSGQHL</sequence>
<reference evidence="4 5" key="1">
    <citation type="submission" date="2018-11" db="EMBL/GenBank/DDBJ databases">
        <authorList>
            <person name="Huo Y."/>
        </authorList>
    </citation>
    <scope>NUCLEOTIDE SEQUENCE [LARGE SCALE GENOMIC DNA]</scope>
    <source>
        <strain evidence="4 5">CCBAU 33202</strain>
    </source>
</reference>
<reference evidence="3 6" key="2">
    <citation type="submission" date="2020-08" db="EMBL/GenBank/DDBJ databases">
        <title>Genomic Encyclopedia of Type Strains, Phase IV (KMG-IV): sequencing the most valuable type-strain genomes for metagenomic binning, comparative biology and taxonomic classification.</title>
        <authorList>
            <person name="Goeker M."/>
        </authorList>
    </citation>
    <scope>NUCLEOTIDE SEQUENCE [LARGE SCALE GENOMIC DNA]</scope>
    <source>
        <strain evidence="3 6">DSM 19331</strain>
    </source>
</reference>
<dbReference type="PANTHER" id="PTHR34700">
    <property type="entry name" value="POTASSIUM BINDING PROTEIN KBP"/>
    <property type="match status" value="1"/>
</dbReference>
<feature type="domain" description="LysM" evidence="2">
    <location>
        <begin position="598"/>
        <end position="647"/>
    </location>
</feature>
<organism evidence="3 6">
    <name type="scientific">Rhizobium fabae</name>
    <dbReference type="NCBI Taxonomy" id="573179"/>
    <lineage>
        <taxon>Bacteria</taxon>
        <taxon>Pseudomonadati</taxon>
        <taxon>Pseudomonadota</taxon>
        <taxon>Alphaproteobacteria</taxon>
        <taxon>Hyphomicrobiales</taxon>
        <taxon>Rhizobiaceae</taxon>
        <taxon>Rhizobium/Agrobacterium group</taxon>
        <taxon>Rhizobium</taxon>
    </lineage>
</organism>
<name>A0A7W6BD15_9HYPH</name>
<dbReference type="InterPro" id="IPR013783">
    <property type="entry name" value="Ig-like_fold"/>
</dbReference>
<keyword evidence="5" id="KW-1185">Reference proteome</keyword>
<comment type="caution">
    <text evidence="3">The sequence shown here is derived from an EMBL/GenBank/DDBJ whole genome shotgun (WGS) entry which is preliminary data.</text>
</comment>
<accession>A0A7W6BD15</accession>
<dbReference type="PROSITE" id="PS51782">
    <property type="entry name" value="LYSM"/>
    <property type="match status" value="1"/>
</dbReference>
<feature type="compositionally biased region" description="Low complexity" evidence="1">
    <location>
        <begin position="298"/>
        <end position="332"/>
    </location>
</feature>
<dbReference type="EMBL" id="JACIDG010000027">
    <property type="protein sequence ID" value="MBB3919406.1"/>
    <property type="molecule type" value="Genomic_DNA"/>
</dbReference>
<dbReference type="Gene3D" id="3.10.350.10">
    <property type="entry name" value="LysM domain"/>
    <property type="match status" value="1"/>
</dbReference>
<dbReference type="PANTHER" id="PTHR34700:SF4">
    <property type="entry name" value="PHAGE-LIKE ELEMENT PBSX PROTEIN XKDP"/>
    <property type="match status" value="1"/>
</dbReference>
<dbReference type="InterPro" id="IPR052196">
    <property type="entry name" value="Bact_Kbp"/>
</dbReference>
<evidence type="ECO:0000313" key="4">
    <source>
        <dbReference type="EMBL" id="RUM06602.1"/>
    </source>
</evidence>
<dbReference type="CDD" id="cd00118">
    <property type="entry name" value="LysM"/>
    <property type="match status" value="1"/>
</dbReference>
<dbReference type="Gene3D" id="2.60.40.10">
    <property type="entry name" value="Immunoglobulins"/>
    <property type="match status" value="1"/>
</dbReference>
<dbReference type="Proteomes" id="UP000545490">
    <property type="component" value="Unassembled WGS sequence"/>
</dbReference>
<evidence type="ECO:0000313" key="3">
    <source>
        <dbReference type="EMBL" id="MBB3919406.1"/>
    </source>
</evidence>
<dbReference type="InterPro" id="IPR018392">
    <property type="entry name" value="LysM"/>
</dbReference>
<protein>
    <submittedName>
        <fullName evidence="4">LysM peptidoglycan-binding domain-containing protein</fullName>
    </submittedName>
    <submittedName>
        <fullName evidence="3">Nucleoid-associated protein YgaU</fullName>
    </submittedName>
</protein>
<dbReference type="InterPro" id="IPR036779">
    <property type="entry name" value="LysM_dom_sf"/>
</dbReference>
<evidence type="ECO:0000313" key="5">
    <source>
        <dbReference type="Proteomes" id="UP000272004"/>
    </source>
</evidence>
<evidence type="ECO:0000313" key="6">
    <source>
        <dbReference type="Proteomes" id="UP000545490"/>
    </source>
</evidence>